<keyword evidence="1" id="KW-0479">Metal-binding</keyword>
<protein>
    <submittedName>
        <fullName evidence="7">TraR/DksA C4-type zinc finger protein</fullName>
    </submittedName>
</protein>
<dbReference type="RefSeq" id="WP_246902063.1">
    <property type="nucleotide sequence ID" value="NZ_JALJRB010000001.1"/>
</dbReference>
<sequence length="254" mass="28731">MIDTETMKMLQAKMLERRSAILAFRGSLQSSRSALQGRETELQEMANKDTLAEGVHRIDERAYAELKQIDKALTAISSGSYGRCEICEKPISPKRLQAIPWTPMCKKCAQKLEAKTEEVPEGEAPPSENMSDARVVETIWDEFDARHDMDTDKLEVFCNGGTILLAGSLPTEREHQIVLETIQEDLGFEDVIDRINIEELDKQRYGAEETDQETFEKETAMQGEPSRDDPYGSLEDDEPTVPPERMVTEDERGT</sequence>
<evidence type="ECO:0000256" key="4">
    <source>
        <dbReference type="PROSITE-ProRule" id="PRU00510"/>
    </source>
</evidence>
<gene>
    <name evidence="7" type="ORF">MRX98_00445</name>
</gene>
<dbReference type="Pfam" id="PF01258">
    <property type="entry name" value="zf-dskA_traR"/>
    <property type="match status" value="1"/>
</dbReference>
<dbReference type="PROSITE" id="PS51128">
    <property type="entry name" value="ZF_DKSA_2"/>
    <property type="match status" value="1"/>
</dbReference>
<evidence type="ECO:0000259" key="6">
    <source>
        <dbReference type="PROSITE" id="PS50914"/>
    </source>
</evidence>
<dbReference type="InterPro" id="IPR000962">
    <property type="entry name" value="Znf_DskA_TraR"/>
</dbReference>
<dbReference type="PANTHER" id="PTHR33823:SF4">
    <property type="entry name" value="GENERAL STRESS PROTEIN 16O"/>
    <property type="match status" value="1"/>
</dbReference>
<evidence type="ECO:0000256" key="5">
    <source>
        <dbReference type="SAM" id="MobiDB-lite"/>
    </source>
</evidence>
<keyword evidence="2" id="KW-0863">Zinc-finger</keyword>
<dbReference type="InterPro" id="IPR007055">
    <property type="entry name" value="BON_dom"/>
</dbReference>
<dbReference type="PANTHER" id="PTHR33823">
    <property type="entry name" value="RNA POLYMERASE-BINDING TRANSCRIPTION FACTOR DKSA-RELATED"/>
    <property type="match status" value="1"/>
</dbReference>
<evidence type="ECO:0000256" key="2">
    <source>
        <dbReference type="ARBA" id="ARBA00022771"/>
    </source>
</evidence>
<feature type="compositionally biased region" description="Basic and acidic residues" evidence="5">
    <location>
        <begin position="214"/>
        <end position="230"/>
    </location>
</feature>
<feature type="region of interest" description="Disordered" evidence="5">
    <location>
        <begin position="203"/>
        <end position="254"/>
    </location>
</feature>
<keyword evidence="3" id="KW-0862">Zinc</keyword>
<feature type="zinc finger region" description="dksA C4-type" evidence="4">
    <location>
        <begin position="84"/>
        <end position="108"/>
    </location>
</feature>
<comment type="caution">
    <text evidence="7">The sequence shown here is derived from an EMBL/GenBank/DDBJ whole genome shotgun (WGS) entry which is preliminary data.</text>
</comment>
<dbReference type="EMBL" id="JALJRB010000001">
    <property type="protein sequence ID" value="MCJ8499024.1"/>
    <property type="molecule type" value="Genomic_DNA"/>
</dbReference>
<dbReference type="PROSITE" id="PS50914">
    <property type="entry name" value="BON"/>
    <property type="match status" value="1"/>
</dbReference>
<dbReference type="SUPFAM" id="SSF109635">
    <property type="entry name" value="DnaK suppressor protein DksA, alpha-hairpin domain"/>
    <property type="match status" value="1"/>
</dbReference>
<evidence type="ECO:0000256" key="1">
    <source>
        <dbReference type="ARBA" id="ARBA00022723"/>
    </source>
</evidence>
<accession>A0AA41QZ51</accession>
<evidence type="ECO:0000256" key="3">
    <source>
        <dbReference type="ARBA" id="ARBA00022833"/>
    </source>
</evidence>
<dbReference type="GO" id="GO:0008270">
    <property type="term" value="F:zinc ion binding"/>
    <property type="evidence" value="ECO:0007669"/>
    <property type="project" value="UniProtKB-KW"/>
</dbReference>
<feature type="domain" description="BON" evidence="6">
    <location>
        <begin position="131"/>
        <end position="199"/>
    </location>
</feature>
<dbReference type="AlphaFoldDB" id="A0AA41QZ51"/>
<keyword evidence="8" id="KW-1185">Reference proteome</keyword>
<proteinExistence type="predicted"/>
<name>A0AA41QZ51_9BACT</name>
<dbReference type="Proteomes" id="UP001165427">
    <property type="component" value="Unassembled WGS sequence"/>
</dbReference>
<dbReference type="SUPFAM" id="SSF57716">
    <property type="entry name" value="Glucocorticoid receptor-like (DNA-binding domain)"/>
    <property type="match status" value="1"/>
</dbReference>
<dbReference type="Gene3D" id="1.20.120.910">
    <property type="entry name" value="DksA, coiled-coil domain"/>
    <property type="match status" value="1"/>
</dbReference>
<organism evidence="7 8">
    <name type="scientific">Desulfatitalea alkaliphila</name>
    <dbReference type="NCBI Taxonomy" id="2929485"/>
    <lineage>
        <taxon>Bacteria</taxon>
        <taxon>Pseudomonadati</taxon>
        <taxon>Thermodesulfobacteriota</taxon>
        <taxon>Desulfobacteria</taxon>
        <taxon>Desulfobacterales</taxon>
        <taxon>Desulfosarcinaceae</taxon>
        <taxon>Desulfatitalea</taxon>
    </lineage>
</organism>
<evidence type="ECO:0000313" key="7">
    <source>
        <dbReference type="EMBL" id="MCJ8499024.1"/>
    </source>
</evidence>
<dbReference type="PROSITE" id="PS01102">
    <property type="entry name" value="ZF_DKSA_1"/>
    <property type="match status" value="1"/>
</dbReference>
<dbReference type="InterPro" id="IPR020458">
    <property type="entry name" value="Znf_DskA_TraR_CS"/>
</dbReference>
<reference evidence="7" key="1">
    <citation type="submission" date="2022-04" db="EMBL/GenBank/DDBJ databases">
        <title>Desulfatitalea alkaliphila sp. nov., a novel anaerobic sulfate-reducing bacterium isolated from terrestrial mud volcano, Taman Peninsula, Russia.</title>
        <authorList>
            <person name="Khomyakova M.A."/>
            <person name="Merkel A.Y."/>
            <person name="Slobodkin A.I."/>
        </authorList>
    </citation>
    <scope>NUCLEOTIDE SEQUENCE</scope>
    <source>
        <strain evidence="7">M08but</strain>
    </source>
</reference>
<evidence type="ECO:0000313" key="8">
    <source>
        <dbReference type="Proteomes" id="UP001165427"/>
    </source>
</evidence>
<dbReference type="InterPro" id="IPR037187">
    <property type="entry name" value="DnaK_N"/>
</dbReference>